<evidence type="ECO:0000313" key="2">
    <source>
        <dbReference type="EMBL" id="CAL1579772.1"/>
    </source>
</evidence>
<accession>A0AAV2JUP8</accession>
<dbReference type="EMBL" id="OZ035836">
    <property type="protein sequence ID" value="CAL1579772.1"/>
    <property type="molecule type" value="Genomic_DNA"/>
</dbReference>
<reference evidence="2 3" key="1">
    <citation type="submission" date="2024-04" db="EMBL/GenBank/DDBJ databases">
        <authorList>
            <person name="Waldvogel A.-M."/>
            <person name="Schoenle A."/>
        </authorList>
    </citation>
    <scope>NUCLEOTIDE SEQUENCE [LARGE SCALE GENOMIC DNA]</scope>
</reference>
<proteinExistence type="predicted"/>
<keyword evidence="3" id="KW-1185">Reference proteome</keyword>
<evidence type="ECO:0000313" key="3">
    <source>
        <dbReference type="Proteomes" id="UP001497482"/>
    </source>
</evidence>
<gene>
    <name evidence="2" type="ORF">KC01_LOCUS10748</name>
</gene>
<organism evidence="2 3">
    <name type="scientific">Knipowitschia caucasica</name>
    <name type="common">Caucasian dwarf goby</name>
    <name type="synonym">Pomatoschistus caucasicus</name>
    <dbReference type="NCBI Taxonomy" id="637954"/>
    <lineage>
        <taxon>Eukaryota</taxon>
        <taxon>Metazoa</taxon>
        <taxon>Chordata</taxon>
        <taxon>Craniata</taxon>
        <taxon>Vertebrata</taxon>
        <taxon>Euteleostomi</taxon>
        <taxon>Actinopterygii</taxon>
        <taxon>Neopterygii</taxon>
        <taxon>Teleostei</taxon>
        <taxon>Neoteleostei</taxon>
        <taxon>Acanthomorphata</taxon>
        <taxon>Gobiaria</taxon>
        <taxon>Gobiiformes</taxon>
        <taxon>Gobioidei</taxon>
        <taxon>Gobiidae</taxon>
        <taxon>Gobiinae</taxon>
        <taxon>Knipowitschia</taxon>
    </lineage>
</organism>
<protein>
    <submittedName>
        <fullName evidence="2">Uncharacterized protein</fullName>
    </submittedName>
</protein>
<name>A0AAV2JUP8_KNICA</name>
<feature type="region of interest" description="Disordered" evidence="1">
    <location>
        <begin position="32"/>
        <end position="58"/>
    </location>
</feature>
<sequence>MSVRPVLQATSNKSVAFYQSTRLEPIKSVLMLPRDGAKPPDTLPLSPSPRLSPSVEPALSARCADGPDDTFGFVLDAPYE</sequence>
<dbReference type="AlphaFoldDB" id="A0AAV2JUP8"/>
<dbReference type="Proteomes" id="UP001497482">
    <property type="component" value="Chromosome 14"/>
</dbReference>
<feature type="compositionally biased region" description="Low complexity" evidence="1">
    <location>
        <begin position="39"/>
        <end position="57"/>
    </location>
</feature>
<evidence type="ECO:0000256" key="1">
    <source>
        <dbReference type="SAM" id="MobiDB-lite"/>
    </source>
</evidence>